<feature type="compositionally biased region" description="Polar residues" evidence="1">
    <location>
        <begin position="234"/>
        <end position="247"/>
    </location>
</feature>
<protein>
    <submittedName>
        <fullName evidence="2">Uncharacterized protein</fullName>
    </submittedName>
</protein>
<dbReference type="OrthoDB" id="2801472at2759"/>
<feature type="region of interest" description="Disordered" evidence="1">
    <location>
        <begin position="219"/>
        <end position="247"/>
    </location>
</feature>
<organism evidence="2 3">
    <name type="scientific">Ceriporiopsis subvermispora (strain B)</name>
    <name type="common">White-rot fungus</name>
    <name type="synonym">Gelatoporia subvermispora</name>
    <dbReference type="NCBI Taxonomy" id="914234"/>
    <lineage>
        <taxon>Eukaryota</taxon>
        <taxon>Fungi</taxon>
        <taxon>Dikarya</taxon>
        <taxon>Basidiomycota</taxon>
        <taxon>Agaricomycotina</taxon>
        <taxon>Agaricomycetes</taxon>
        <taxon>Polyporales</taxon>
        <taxon>Gelatoporiaceae</taxon>
        <taxon>Gelatoporia</taxon>
    </lineage>
</organism>
<accession>M2RCH0</accession>
<dbReference type="STRING" id="914234.M2RCH0"/>
<evidence type="ECO:0000256" key="1">
    <source>
        <dbReference type="SAM" id="MobiDB-lite"/>
    </source>
</evidence>
<evidence type="ECO:0000313" key="2">
    <source>
        <dbReference type="EMBL" id="EMD36481.1"/>
    </source>
</evidence>
<reference evidence="2 3" key="1">
    <citation type="journal article" date="2012" name="Proc. Natl. Acad. Sci. U.S.A.">
        <title>Comparative genomics of Ceriporiopsis subvermispora and Phanerochaete chrysosporium provide insight into selective ligninolysis.</title>
        <authorList>
            <person name="Fernandez-Fueyo E."/>
            <person name="Ruiz-Duenas F.J."/>
            <person name="Ferreira P."/>
            <person name="Floudas D."/>
            <person name="Hibbett D.S."/>
            <person name="Canessa P."/>
            <person name="Larrondo L.F."/>
            <person name="James T.Y."/>
            <person name="Seelenfreund D."/>
            <person name="Lobos S."/>
            <person name="Polanco R."/>
            <person name="Tello M."/>
            <person name="Honda Y."/>
            <person name="Watanabe T."/>
            <person name="Watanabe T."/>
            <person name="Ryu J.S."/>
            <person name="Kubicek C.P."/>
            <person name="Schmoll M."/>
            <person name="Gaskell J."/>
            <person name="Hammel K.E."/>
            <person name="St John F.J."/>
            <person name="Vanden Wymelenberg A."/>
            <person name="Sabat G."/>
            <person name="Splinter BonDurant S."/>
            <person name="Syed K."/>
            <person name="Yadav J.S."/>
            <person name="Doddapaneni H."/>
            <person name="Subramanian V."/>
            <person name="Lavin J.L."/>
            <person name="Oguiza J.A."/>
            <person name="Perez G."/>
            <person name="Pisabarro A.G."/>
            <person name="Ramirez L."/>
            <person name="Santoyo F."/>
            <person name="Master E."/>
            <person name="Coutinho P.M."/>
            <person name="Henrissat B."/>
            <person name="Lombard V."/>
            <person name="Magnuson J.K."/>
            <person name="Kuees U."/>
            <person name="Hori C."/>
            <person name="Igarashi K."/>
            <person name="Samejima M."/>
            <person name="Held B.W."/>
            <person name="Barry K.W."/>
            <person name="LaButti K.M."/>
            <person name="Lapidus A."/>
            <person name="Lindquist E.A."/>
            <person name="Lucas S.M."/>
            <person name="Riley R."/>
            <person name="Salamov A.A."/>
            <person name="Hoffmeister D."/>
            <person name="Schwenk D."/>
            <person name="Hadar Y."/>
            <person name="Yarden O."/>
            <person name="de Vries R.P."/>
            <person name="Wiebenga A."/>
            <person name="Stenlid J."/>
            <person name="Eastwood D."/>
            <person name="Grigoriev I.V."/>
            <person name="Berka R.M."/>
            <person name="Blanchette R.A."/>
            <person name="Kersten P."/>
            <person name="Martinez A.T."/>
            <person name="Vicuna R."/>
            <person name="Cullen D."/>
        </authorList>
    </citation>
    <scope>NUCLEOTIDE SEQUENCE [LARGE SCALE GENOMIC DNA]</scope>
    <source>
        <strain evidence="2 3">B</strain>
    </source>
</reference>
<proteinExistence type="predicted"/>
<feature type="region of interest" description="Disordered" evidence="1">
    <location>
        <begin position="169"/>
        <end position="188"/>
    </location>
</feature>
<evidence type="ECO:0000313" key="3">
    <source>
        <dbReference type="Proteomes" id="UP000016930"/>
    </source>
</evidence>
<dbReference type="EMBL" id="KB445798">
    <property type="protein sequence ID" value="EMD36481.1"/>
    <property type="molecule type" value="Genomic_DNA"/>
</dbReference>
<feature type="region of interest" description="Disordered" evidence="1">
    <location>
        <begin position="1"/>
        <end position="32"/>
    </location>
</feature>
<dbReference type="HOGENOM" id="CLU_983528_0_0_1"/>
<name>M2RCH0_CERS8</name>
<dbReference type="Proteomes" id="UP000016930">
    <property type="component" value="Unassembled WGS sequence"/>
</dbReference>
<keyword evidence="3" id="KW-1185">Reference proteome</keyword>
<sequence>MSDSMEYEPEYHPSEDEDSDIESDTSDLDTAPCELEDDTFGFAQSSSTPHWTYPEHTRIRSKIRYARTTLTHSKELPTILKNMYKPPRRHGTGIRTKGASSILKMWATELVNDAINNEMKKLHPHFLSPQHKLSEESLLGVSWQPMIDTTRSTALTLWSILRRASYTRKQEQRNKKKNLAPETNSPDVRAASAQEIFDLRPESAEQHVRMGTRLRRAWLSPSSSRSHSQDWRNWVSQRNSGRSTQRPVAQVLVAEKGTTPGPNSTCCGGCLYQVATICRALLS</sequence>
<gene>
    <name evidence="2" type="ORF">CERSUDRAFT_74440</name>
</gene>
<dbReference type="AlphaFoldDB" id="M2RCH0"/>
<feature type="compositionally biased region" description="Acidic residues" evidence="1">
    <location>
        <begin position="15"/>
        <end position="27"/>
    </location>
</feature>